<evidence type="ECO:0000313" key="2">
    <source>
        <dbReference type="EMBL" id="GAA1424210.1"/>
    </source>
</evidence>
<accession>A0ABN1YWI9</accession>
<feature type="compositionally biased region" description="Basic and acidic residues" evidence="1">
    <location>
        <begin position="94"/>
        <end position="104"/>
    </location>
</feature>
<gene>
    <name evidence="2" type="ORF">GCM10009640_19920</name>
</gene>
<comment type="caution">
    <text evidence="2">The sequence shown here is derived from an EMBL/GenBank/DDBJ whole genome shotgun (WGS) entry which is preliminary data.</text>
</comment>
<proteinExistence type="predicted"/>
<feature type="region of interest" description="Disordered" evidence="1">
    <location>
        <begin position="76"/>
        <end position="104"/>
    </location>
</feature>
<dbReference type="Proteomes" id="UP001501266">
    <property type="component" value="Unassembled WGS sequence"/>
</dbReference>
<keyword evidence="3" id="KW-1185">Reference proteome</keyword>
<reference evidence="2 3" key="1">
    <citation type="journal article" date="2019" name="Int. J. Syst. Evol. Microbiol.">
        <title>The Global Catalogue of Microorganisms (GCM) 10K type strain sequencing project: providing services to taxonomists for standard genome sequencing and annotation.</title>
        <authorList>
            <consortium name="The Broad Institute Genomics Platform"/>
            <consortium name="The Broad Institute Genome Sequencing Center for Infectious Disease"/>
            <person name="Wu L."/>
            <person name="Ma J."/>
        </authorList>
    </citation>
    <scope>NUCLEOTIDE SEQUENCE [LARGE SCALE GENOMIC DNA]</scope>
    <source>
        <strain evidence="2 3">JCM 12398</strain>
    </source>
</reference>
<name>A0ABN1YWI9_9MICO</name>
<dbReference type="EMBL" id="BAAAKK010000005">
    <property type="protein sequence ID" value="GAA1424210.1"/>
    <property type="molecule type" value="Genomic_DNA"/>
</dbReference>
<organism evidence="2 3">
    <name type="scientific">Agrococcus citreus</name>
    <dbReference type="NCBI Taxonomy" id="84643"/>
    <lineage>
        <taxon>Bacteria</taxon>
        <taxon>Bacillati</taxon>
        <taxon>Actinomycetota</taxon>
        <taxon>Actinomycetes</taxon>
        <taxon>Micrococcales</taxon>
        <taxon>Microbacteriaceae</taxon>
        <taxon>Agrococcus</taxon>
    </lineage>
</organism>
<evidence type="ECO:0000313" key="3">
    <source>
        <dbReference type="Proteomes" id="UP001501266"/>
    </source>
</evidence>
<sequence>MRALSLSMRLHPGPARSVAVRGGGAVDASAQFGERGGGRDRSPWKFFDALQSGAERGAFYDAGQLARKPCWHSASTLAGRSDIPPGRSGNRVADPMDARHGPRS</sequence>
<evidence type="ECO:0000256" key="1">
    <source>
        <dbReference type="SAM" id="MobiDB-lite"/>
    </source>
</evidence>
<protein>
    <submittedName>
        <fullName evidence="2">Uncharacterized protein</fullName>
    </submittedName>
</protein>